<dbReference type="Gene3D" id="3.40.1360.10">
    <property type="match status" value="1"/>
</dbReference>
<dbReference type="EMBL" id="SORF01000027">
    <property type="protein sequence ID" value="TDY38989.1"/>
    <property type="molecule type" value="Genomic_DNA"/>
</dbReference>
<keyword evidence="1" id="KW-0240">DNA-directed RNA polymerase</keyword>
<dbReference type="CDD" id="cd00188">
    <property type="entry name" value="TOPRIM"/>
    <property type="match status" value="1"/>
</dbReference>
<dbReference type="RefSeq" id="WP_134161207.1">
    <property type="nucleotide sequence ID" value="NZ_BSUS01000001.1"/>
</dbReference>
<gene>
    <name evidence="9" type="ORF">C7445_1272</name>
</gene>
<evidence type="ECO:0000259" key="8">
    <source>
        <dbReference type="SMART" id="SM00493"/>
    </source>
</evidence>
<keyword evidence="6" id="KW-0804">Transcription</keyword>
<evidence type="ECO:0000256" key="6">
    <source>
        <dbReference type="ARBA" id="ARBA00023163"/>
    </source>
</evidence>
<keyword evidence="4" id="KW-0548">Nucleotidyltransferase</keyword>
<dbReference type="PANTHER" id="PTHR30313:SF2">
    <property type="entry name" value="DNA PRIMASE"/>
    <property type="match status" value="1"/>
</dbReference>
<dbReference type="GO" id="GO:0003677">
    <property type="term" value="F:DNA binding"/>
    <property type="evidence" value="ECO:0007669"/>
    <property type="project" value="InterPro"/>
</dbReference>
<dbReference type="OrthoDB" id="581132at2"/>
<dbReference type="GO" id="GO:0000428">
    <property type="term" value="C:DNA-directed RNA polymerase complex"/>
    <property type="evidence" value="ECO:0007669"/>
    <property type="project" value="UniProtKB-KW"/>
</dbReference>
<accession>A0A4R8LA86</accession>
<proteinExistence type="predicted"/>
<dbReference type="Gene3D" id="3.90.580.10">
    <property type="entry name" value="Zinc finger, CHC2-type domain"/>
    <property type="match status" value="1"/>
</dbReference>
<dbReference type="GO" id="GO:0006269">
    <property type="term" value="P:DNA replication, synthesis of primer"/>
    <property type="evidence" value="ECO:0007669"/>
    <property type="project" value="UniProtKB-KW"/>
</dbReference>
<dbReference type="InterPro" id="IPR036977">
    <property type="entry name" value="DNA_primase_Znf_CHC2"/>
</dbReference>
<comment type="caution">
    <text evidence="9">The sequence shown here is derived from an EMBL/GenBank/DDBJ whole genome shotgun (WGS) entry which is preliminary data.</text>
</comment>
<keyword evidence="10" id="KW-1185">Reference proteome</keyword>
<dbReference type="AlphaFoldDB" id="A0A4R8LA86"/>
<keyword evidence="5" id="KW-0235">DNA replication</keyword>
<dbReference type="PANTHER" id="PTHR30313">
    <property type="entry name" value="DNA PRIMASE"/>
    <property type="match status" value="1"/>
</dbReference>
<dbReference type="Proteomes" id="UP000294581">
    <property type="component" value="Unassembled WGS sequence"/>
</dbReference>
<dbReference type="InterPro" id="IPR006171">
    <property type="entry name" value="TOPRIM_dom"/>
</dbReference>
<evidence type="ECO:0000256" key="2">
    <source>
        <dbReference type="ARBA" id="ARBA00022515"/>
    </source>
</evidence>
<feature type="compositionally biased region" description="Polar residues" evidence="7">
    <location>
        <begin position="163"/>
        <end position="174"/>
    </location>
</feature>
<dbReference type="SMART" id="SM00493">
    <property type="entry name" value="TOPRIM"/>
    <property type="match status" value="1"/>
</dbReference>
<keyword evidence="2" id="KW-0639">Primosome</keyword>
<evidence type="ECO:0000313" key="9">
    <source>
        <dbReference type="EMBL" id="TDY38989.1"/>
    </source>
</evidence>
<reference evidence="9 10" key="1">
    <citation type="submission" date="2019-03" db="EMBL/GenBank/DDBJ databases">
        <title>Genomic Encyclopedia of Type Strains, Phase IV (KMG-IV): sequencing the most valuable type-strain genomes for metagenomic binning, comparative biology and taxonomic classification.</title>
        <authorList>
            <person name="Goeker M."/>
        </authorList>
    </citation>
    <scope>NUCLEOTIDE SEQUENCE [LARGE SCALE GENOMIC DNA]</scope>
    <source>
        <strain evidence="9 10">DSM 17974</strain>
    </source>
</reference>
<dbReference type="SUPFAM" id="SSF57783">
    <property type="entry name" value="Zinc beta-ribbon"/>
    <property type="match status" value="1"/>
</dbReference>
<evidence type="ECO:0000256" key="5">
    <source>
        <dbReference type="ARBA" id="ARBA00022705"/>
    </source>
</evidence>
<sequence length="384" mass="43931">MTFPFSRTWVSSVGQGLVRLEQGFMFRVKRIPEAQYREADDDQKKRLLKESFEQLMSEAGINLHENLLCPYHDDQQPSMKYFDDTKTFHCFTRCYEKEVTLKDGRKVYTTHKDAFDIVGDLLDLTSFPERYNILVSWFVENPEQFYWVKKPYRKSSGTKKGSDTPSARKNTSRVLATEDPEVKQYLNARGINDDMIVLFNIGAFEENGTKFATVPCDNGFEARRNIGFQPKVEEDKKGKYLNPKGRTLALFNGKALKLATADMPVIVVESAFDSMIINSMGVLSVALNGLYVTQLVTQCQQINNPDLKLILLFDFDTEGQKALDRAHRQLRNVVKTIPVYQDNVTLAHYLARYKDVGEAYQSEKQELEGNLNFIVQMVNMGIGG</sequence>
<dbReference type="GO" id="GO:0008270">
    <property type="term" value="F:zinc ion binding"/>
    <property type="evidence" value="ECO:0007669"/>
    <property type="project" value="InterPro"/>
</dbReference>
<dbReference type="SUPFAM" id="SSF56731">
    <property type="entry name" value="DNA primase core"/>
    <property type="match status" value="1"/>
</dbReference>
<dbReference type="Pfam" id="PF13155">
    <property type="entry name" value="Toprim_2"/>
    <property type="match status" value="1"/>
</dbReference>
<protein>
    <submittedName>
        <fullName evidence="9">Toprim domain-containing protein</fullName>
    </submittedName>
</protein>
<evidence type="ECO:0000256" key="1">
    <source>
        <dbReference type="ARBA" id="ARBA00022478"/>
    </source>
</evidence>
<name>A0A4R8LA86_9BACL</name>
<dbReference type="GO" id="GO:0016779">
    <property type="term" value="F:nucleotidyltransferase activity"/>
    <property type="evidence" value="ECO:0007669"/>
    <property type="project" value="UniProtKB-KW"/>
</dbReference>
<feature type="domain" description="Toprim" evidence="8">
    <location>
        <begin position="263"/>
        <end position="335"/>
    </location>
</feature>
<dbReference type="GO" id="GO:0005737">
    <property type="term" value="C:cytoplasm"/>
    <property type="evidence" value="ECO:0007669"/>
    <property type="project" value="TreeGrafter"/>
</dbReference>
<organism evidence="9 10">
    <name type="scientific">Alicyclobacillus sacchari</name>
    <dbReference type="NCBI Taxonomy" id="392010"/>
    <lineage>
        <taxon>Bacteria</taxon>
        <taxon>Bacillati</taxon>
        <taxon>Bacillota</taxon>
        <taxon>Bacilli</taxon>
        <taxon>Bacillales</taxon>
        <taxon>Alicyclobacillaceae</taxon>
        <taxon>Alicyclobacillus</taxon>
    </lineage>
</organism>
<dbReference type="GO" id="GO:1990077">
    <property type="term" value="C:primosome complex"/>
    <property type="evidence" value="ECO:0007669"/>
    <property type="project" value="UniProtKB-KW"/>
</dbReference>
<feature type="region of interest" description="Disordered" evidence="7">
    <location>
        <begin position="154"/>
        <end position="174"/>
    </location>
</feature>
<evidence type="ECO:0000256" key="4">
    <source>
        <dbReference type="ARBA" id="ARBA00022695"/>
    </source>
</evidence>
<evidence type="ECO:0000313" key="10">
    <source>
        <dbReference type="Proteomes" id="UP000294581"/>
    </source>
</evidence>
<keyword evidence="3" id="KW-0808">Transferase</keyword>
<evidence type="ECO:0000256" key="3">
    <source>
        <dbReference type="ARBA" id="ARBA00022679"/>
    </source>
</evidence>
<evidence type="ECO:0000256" key="7">
    <source>
        <dbReference type="SAM" id="MobiDB-lite"/>
    </source>
</evidence>
<dbReference type="InterPro" id="IPR050219">
    <property type="entry name" value="DnaG_primase"/>
</dbReference>